<dbReference type="PANTHER" id="PTHR48100:SF54">
    <property type="entry name" value="PHOSPHATASE SPAC5H10.03-RELATED"/>
    <property type="match status" value="1"/>
</dbReference>
<gene>
    <name evidence="2" type="ORF">VC83_01536</name>
</gene>
<protein>
    <recommendedName>
        <fullName evidence="3">Phosphoglycerate mutase</fullName>
    </recommendedName>
</protein>
<dbReference type="EMBL" id="KV441388">
    <property type="protein sequence ID" value="OAF61765.2"/>
    <property type="molecule type" value="Genomic_DNA"/>
</dbReference>
<dbReference type="RefSeq" id="XP_024327039.1">
    <property type="nucleotide sequence ID" value="XM_024465211.1"/>
</dbReference>
<dbReference type="AlphaFoldDB" id="A0A177AI64"/>
<reference evidence="2" key="1">
    <citation type="submission" date="2016-03" db="EMBL/GenBank/DDBJ databases">
        <title>Updated assembly of Pseudogymnoascus destructans, the fungus causing white-nose syndrome of bats.</title>
        <authorList>
            <person name="Palmer J.M."/>
            <person name="Drees K.P."/>
            <person name="Foster J.T."/>
            <person name="Lindner D.L."/>
        </authorList>
    </citation>
    <scope>NUCLEOTIDE SEQUENCE [LARGE SCALE GENOMIC DNA]</scope>
    <source>
        <strain evidence="2">20631-21</strain>
    </source>
</reference>
<dbReference type="Proteomes" id="UP000077154">
    <property type="component" value="Unassembled WGS sequence"/>
</dbReference>
<evidence type="ECO:0008006" key="3">
    <source>
        <dbReference type="Google" id="ProtNLM"/>
    </source>
</evidence>
<dbReference type="OrthoDB" id="496981at2759"/>
<dbReference type="GO" id="GO:0005737">
    <property type="term" value="C:cytoplasm"/>
    <property type="evidence" value="ECO:0007669"/>
    <property type="project" value="TreeGrafter"/>
</dbReference>
<accession>A0A177AI64</accession>
<dbReference type="Pfam" id="PF00300">
    <property type="entry name" value="His_Phos_1"/>
    <property type="match status" value="1"/>
</dbReference>
<evidence type="ECO:0000313" key="2">
    <source>
        <dbReference type="EMBL" id="OAF61765.2"/>
    </source>
</evidence>
<name>A0A177AI64_9PEZI</name>
<feature type="region of interest" description="Disordered" evidence="1">
    <location>
        <begin position="213"/>
        <end position="250"/>
    </location>
</feature>
<dbReference type="eggNOG" id="KOG4754">
    <property type="taxonomic scope" value="Eukaryota"/>
</dbReference>
<proteinExistence type="predicted"/>
<sequence>MPTTMYFVRHAQGFHNLTAANHSMPDPLLTKHGESQCAALAASFPHTERITHLVASPLRRTILTALLSFPSLVEPPKSLKILALPELQETSDAPCDTGSAPEVLEHYFGLGQWAGKIDLSRVEEGWNVKGPSSPWSPAPEKVEARAAVSRRFLQELGQEYEERTGQEAHIAVVTHGGVLHFITEDWTGFHKVKGTGWENTEWRSYVFGEGEKQETLVETGESSKRRAGSKIPLTADEERELNASIGGLKN</sequence>
<dbReference type="GeneID" id="36284625"/>
<dbReference type="GO" id="GO:0016791">
    <property type="term" value="F:phosphatase activity"/>
    <property type="evidence" value="ECO:0007669"/>
    <property type="project" value="TreeGrafter"/>
</dbReference>
<organism evidence="2">
    <name type="scientific">Pseudogymnoascus destructans</name>
    <dbReference type="NCBI Taxonomy" id="655981"/>
    <lineage>
        <taxon>Eukaryota</taxon>
        <taxon>Fungi</taxon>
        <taxon>Dikarya</taxon>
        <taxon>Ascomycota</taxon>
        <taxon>Pezizomycotina</taxon>
        <taxon>Leotiomycetes</taxon>
        <taxon>Thelebolales</taxon>
        <taxon>Thelebolaceae</taxon>
        <taxon>Pseudogymnoascus</taxon>
    </lineage>
</organism>
<dbReference type="SMART" id="SM00855">
    <property type="entry name" value="PGAM"/>
    <property type="match status" value="1"/>
</dbReference>
<dbReference type="CDD" id="cd07067">
    <property type="entry name" value="HP_PGM_like"/>
    <property type="match status" value="1"/>
</dbReference>
<dbReference type="PANTHER" id="PTHR48100">
    <property type="entry name" value="BROAD-SPECIFICITY PHOSPHATASE YOR283W-RELATED"/>
    <property type="match status" value="1"/>
</dbReference>
<dbReference type="InterPro" id="IPR050275">
    <property type="entry name" value="PGM_Phosphatase"/>
</dbReference>
<dbReference type="InterPro" id="IPR013078">
    <property type="entry name" value="His_Pase_superF_clade-1"/>
</dbReference>
<evidence type="ECO:0000256" key="1">
    <source>
        <dbReference type="SAM" id="MobiDB-lite"/>
    </source>
</evidence>
<dbReference type="InterPro" id="IPR029033">
    <property type="entry name" value="His_PPase_superfam"/>
</dbReference>
<dbReference type="VEuPathDB" id="FungiDB:GMDG_01974"/>
<dbReference type="Gene3D" id="3.40.50.1240">
    <property type="entry name" value="Phosphoglycerate mutase-like"/>
    <property type="match status" value="1"/>
</dbReference>
<dbReference type="SUPFAM" id="SSF53254">
    <property type="entry name" value="Phosphoglycerate mutase-like"/>
    <property type="match status" value="1"/>
</dbReference>